<keyword evidence="5" id="KW-0592">Phosphate transport</keyword>
<feature type="transmembrane region" description="Helical" evidence="9">
    <location>
        <begin position="43"/>
        <end position="61"/>
    </location>
</feature>
<sequence length="338" mass="35547">MALDVIVIVLLVLMMGLAFAIGANDETMATLVGSRSIKVKTAVILGAFLVFAGVVFLSAGVGKTVGASLLGSEVEYNVNMMLAILISTIIWLVVASQTGAPISTTHSLVGSVFGIGIIWAIQEGQSFFDALNWSKMGSVALGWVISPIFGFVGAYLFQLLVNKFIHKQKIGLDGLEKNEKGFLYLLFAAICVSQVSRGGNDSANALGIMYGLIESGDLTEGPLTVGLLIIAGIMLALGLVIVGRNVIENVGNNLIEMRPSDAFSIQMSTSIVIFLATVLGLPVSGSHILIFAVIGAGKVKGESPDKKSFRKMVASWVLTFPVAAILSAICYLIFSGIL</sequence>
<proteinExistence type="inferred from homology"/>
<feature type="transmembrane region" description="Helical" evidence="9">
    <location>
        <begin position="6"/>
        <end position="23"/>
    </location>
</feature>
<comment type="subcellular location">
    <subcellularLocation>
        <location evidence="2">Membrane</location>
        <topology evidence="2">Multi-pass membrane protein</topology>
    </subcellularLocation>
</comment>
<feature type="transmembrane region" description="Helical" evidence="9">
    <location>
        <begin position="314"/>
        <end position="334"/>
    </location>
</feature>
<name>A0ABY6I1G3_9ARCH</name>
<evidence type="ECO:0000256" key="4">
    <source>
        <dbReference type="ARBA" id="ARBA00022448"/>
    </source>
</evidence>
<evidence type="ECO:0000256" key="5">
    <source>
        <dbReference type="ARBA" id="ARBA00022592"/>
    </source>
</evidence>
<comment type="function">
    <text evidence="1">Potential transporter for phosphate.</text>
</comment>
<keyword evidence="8 9" id="KW-0472">Membrane</keyword>
<reference evidence="10" key="1">
    <citation type="submission" date="2022-09" db="EMBL/GenBank/DDBJ databases">
        <title>Actin cytoskeleton and complex cell architecture in an #Asgard archaeon.</title>
        <authorList>
            <person name="Ponce Toledo R.I."/>
            <person name="Schleper C."/>
            <person name="Rodrigues Oliveira T."/>
            <person name="Wollweber F."/>
            <person name="Xu J."/>
            <person name="Rittmann S."/>
            <person name="Klingl A."/>
            <person name="Pilhofer M."/>
        </authorList>
    </citation>
    <scope>NUCLEOTIDE SEQUENCE</scope>
    <source>
        <strain evidence="10">B-35</strain>
    </source>
</reference>
<dbReference type="InterPro" id="IPR001204">
    <property type="entry name" value="Phos_transporter"/>
</dbReference>
<evidence type="ECO:0008006" key="12">
    <source>
        <dbReference type="Google" id="ProtNLM"/>
    </source>
</evidence>
<dbReference type="EMBL" id="CP104013">
    <property type="protein sequence ID" value="UYP48649.1"/>
    <property type="molecule type" value="Genomic_DNA"/>
</dbReference>
<keyword evidence="4" id="KW-0813">Transport</keyword>
<protein>
    <recommendedName>
        <fullName evidence="12">Inorganic phosphate transporter</fullName>
    </recommendedName>
</protein>
<keyword evidence="11" id="KW-1185">Reference proteome</keyword>
<feature type="transmembrane region" description="Helical" evidence="9">
    <location>
        <begin position="102"/>
        <end position="121"/>
    </location>
</feature>
<feature type="transmembrane region" description="Helical" evidence="9">
    <location>
        <begin position="141"/>
        <end position="161"/>
    </location>
</feature>
<evidence type="ECO:0000313" key="11">
    <source>
        <dbReference type="Proteomes" id="UP001208689"/>
    </source>
</evidence>
<organism evidence="10 11">
    <name type="scientific">Candidatus Lokiarchaeum ossiferum</name>
    <dbReference type="NCBI Taxonomy" id="2951803"/>
    <lineage>
        <taxon>Archaea</taxon>
        <taxon>Promethearchaeati</taxon>
        <taxon>Promethearchaeota</taxon>
        <taxon>Promethearchaeia</taxon>
        <taxon>Promethearchaeales</taxon>
        <taxon>Promethearchaeaceae</taxon>
        <taxon>Candidatus Lokiarchaeum</taxon>
    </lineage>
</organism>
<feature type="transmembrane region" description="Helical" evidence="9">
    <location>
        <begin position="182"/>
        <end position="199"/>
    </location>
</feature>
<dbReference type="PANTHER" id="PTHR11101:SF80">
    <property type="entry name" value="PHOSPHATE TRANSPORTER"/>
    <property type="match status" value="1"/>
</dbReference>
<evidence type="ECO:0000256" key="3">
    <source>
        <dbReference type="ARBA" id="ARBA00009916"/>
    </source>
</evidence>
<gene>
    <name evidence="10" type="ORF">NEF87_004934</name>
</gene>
<evidence type="ECO:0000313" key="10">
    <source>
        <dbReference type="EMBL" id="UYP48649.1"/>
    </source>
</evidence>
<evidence type="ECO:0000256" key="6">
    <source>
        <dbReference type="ARBA" id="ARBA00022692"/>
    </source>
</evidence>
<evidence type="ECO:0000256" key="7">
    <source>
        <dbReference type="ARBA" id="ARBA00022989"/>
    </source>
</evidence>
<accession>A0ABY6I1G3</accession>
<comment type="similarity">
    <text evidence="3">Belongs to the inorganic phosphate transporter (PiT) (TC 2.A.20) family.</text>
</comment>
<feature type="transmembrane region" description="Helical" evidence="9">
    <location>
        <begin position="76"/>
        <end position="95"/>
    </location>
</feature>
<keyword evidence="7 9" id="KW-1133">Transmembrane helix</keyword>
<dbReference type="Proteomes" id="UP001208689">
    <property type="component" value="Chromosome"/>
</dbReference>
<evidence type="ECO:0000256" key="2">
    <source>
        <dbReference type="ARBA" id="ARBA00004141"/>
    </source>
</evidence>
<evidence type="ECO:0000256" key="1">
    <source>
        <dbReference type="ARBA" id="ARBA00001981"/>
    </source>
</evidence>
<feature type="transmembrane region" description="Helical" evidence="9">
    <location>
        <begin position="268"/>
        <end position="294"/>
    </location>
</feature>
<keyword evidence="6 9" id="KW-0812">Transmembrane</keyword>
<evidence type="ECO:0000256" key="8">
    <source>
        <dbReference type="ARBA" id="ARBA00023136"/>
    </source>
</evidence>
<dbReference type="PANTHER" id="PTHR11101">
    <property type="entry name" value="PHOSPHATE TRANSPORTER"/>
    <property type="match status" value="1"/>
</dbReference>
<evidence type="ECO:0000256" key="9">
    <source>
        <dbReference type="SAM" id="Phobius"/>
    </source>
</evidence>
<dbReference type="Pfam" id="PF01384">
    <property type="entry name" value="PHO4"/>
    <property type="match status" value="1"/>
</dbReference>
<feature type="transmembrane region" description="Helical" evidence="9">
    <location>
        <begin position="225"/>
        <end position="247"/>
    </location>
</feature>